<proteinExistence type="predicted"/>
<accession>A0AAJ0DYP6</accession>
<feature type="non-terminal residue" evidence="1">
    <location>
        <position position="1"/>
    </location>
</feature>
<comment type="caution">
    <text evidence="1">The sequence shown here is derived from an EMBL/GenBank/DDBJ whole genome shotgun (WGS) entry which is preliminary data.</text>
</comment>
<dbReference type="GeneID" id="85341322"/>
<evidence type="ECO:0000313" key="1">
    <source>
        <dbReference type="EMBL" id="KAK1521905.1"/>
    </source>
</evidence>
<organism evidence="1 2">
    <name type="scientific">Colletotrichum costaricense</name>
    <dbReference type="NCBI Taxonomy" id="1209916"/>
    <lineage>
        <taxon>Eukaryota</taxon>
        <taxon>Fungi</taxon>
        <taxon>Dikarya</taxon>
        <taxon>Ascomycota</taxon>
        <taxon>Pezizomycotina</taxon>
        <taxon>Sordariomycetes</taxon>
        <taxon>Hypocreomycetidae</taxon>
        <taxon>Glomerellales</taxon>
        <taxon>Glomerellaceae</taxon>
        <taxon>Colletotrichum</taxon>
        <taxon>Colletotrichum acutatum species complex</taxon>
    </lineage>
</organism>
<dbReference type="EMBL" id="MOOE01000010">
    <property type="protein sequence ID" value="KAK1521905.1"/>
    <property type="molecule type" value="Genomic_DNA"/>
</dbReference>
<keyword evidence="2" id="KW-1185">Reference proteome</keyword>
<protein>
    <submittedName>
        <fullName evidence="1">Uncharacterized protein</fullName>
    </submittedName>
</protein>
<reference evidence="1 2" key="1">
    <citation type="submission" date="2016-10" db="EMBL/GenBank/DDBJ databases">
        <title>The genome sequence of Colletotrichum fioriniae PJ7.</title>
        <authorList>
            <person name="Baroncelli R."/>
        </authorList>
    </citation>
    <scope>NUCLEOTIDE SEQUENCE [LARGE SCALE GENOMIC DNA]</scope>
    <source>
        <strain evidence="1 2">IMI 309622</strain>
    </source>
</reference>
<evidence type="ECO:0000313" key="2">
    <source>
        <dbReference type="Proteomes" id="UP001240678"/>
    </source>
</evidence>
<gene>
    <name evidence="1" type="ORF">CCOS01_09617</name>
</gene>
<dbReference type="AlphaFoldDB" id="A0AAJ0DYP6"/>
<sequence>ANLRGQAFKERGFKGWAWRPCRCNLGRTKQLVRTPPFTHPCRFQGEYAQLSRLFSRGIRDQNIRSTTGTSTSFSARLLLIKLQQPDVDRASIICFSRPTPASSFPALPPPPTWALALARYITLDTRPLSHHSARAYLCLFFRRVLTFSPVPDPESFVLCTLVRRKPISSGGGVSRTCLPVPLGRTIFTLLPMLRLWADGQTNSSTARTFTAVWA</sequence>
<dbReference type="Proteomes" id="UP001240678">
    <property type="component" value="Unassembled WGS sequence"/>
</dbReference>
<name>A0AAJ0DYP6_9PEZI</name>
<dbReference type="RefSeq" id="XP_060310940.1">
    <property type="nucleotide sequence ID" value="XM_060457775.1"/>
</dbReference>